<dbReference type="InterPro" id="IPR000483">
    <property type="entry name" value="Cys-rich_flank_reg_C"/>
</dbReference>
<dbReference type="InterPro" id="IPR031601">
    <property type="entry name" value="CCD48"/>
</dbReference>
<dbReference type="Pfam" id="PF15799">
    <property type="entry name" value="CCD48"/>
    <property type="match status" value="3"/>
</dbReference>
<proteinExistence type="predicted"/>
<reference evidence="13 14" key="1">
    <citation type="journal article" date="2021" name="Cell">
        <title>Tracing the genetic footprints of vertebrate landing in non-teleost ray-finned fishes.</title>
        <authorList>
            <person name="Bi X."/>
            <person name="Wang K."/>
            <person name="Yang L."/>
            <person name="Pan H."/>
            <person name="Jiang H."/>
            <person name="Wei Q."/>
            <person name="Fang M."/>
            <person name="Yu H."/>
            <person name="Zhu C."/>
            <person name="Cai Y."/>
            <person name="He Y."/>
            <person name="Gan X."/>
            <person name="Zeng H."/>
            <person name="Yu D."/>
            <person name="Zhu Y."/>
            <person name="Jiang H."/>
            <person name="Qiu Q."/>
            <person name="Yang H."/>
            <person name="Zhang Y.E."/>
            <person name="Wang W."/>
            <person name="Zhu M."/>
            <person name="He S."/>
            <person name="Zhang G."/>
        </authorList>
    </citation>
    <scope>NUCLEOTIDE SEQUENCE [LARGE SCALE GENOMIC DNA]</scope>
    <source>
        <strain evidence="13">Bchr_013</strain>
    </source>
</reference>
<keyword evidence="2" id="KW-0433">Leucine-rich repeat</keyword>
<dbReference type="SUPFAM" id="SSF52058">
    <property type="entry name" value="L domain-like"/>
    <property type="match status" value="1"/>
</dbReference>
<keyword evidence="9" id="KW-0175">Coiled coil</keyword>
<evidence type="ECO:0000256" key="1">
    <source>
        <dbReference type="ARBA" id="ARBA00004167"/>
    </source>
</evidence>
<dbReference type="SMART" id="SM00082">
    <property type="entry name" value="LRRCT"/>
    <property type="match status" value="1"/>
</dbReference>
<evidence type="ECO:0000256" key="11">
    <source>
        <dbReference type="SAM" id="Phobius"/>
    </source>
</evidence>
<evidence type="ECO:0000256" key="2">
    <source>
        <dbReference type="ARBA" id="ARBA00022614"/>
    </source>
</evidence>
<comment type="caution">
    <text evidence="13">The sequence shown here is derived from an EMBL/GenBank/DDBJ whole genome shotgun (WGS) entry which is preliminary data.</text>
</comment>
<keyword evidence="8" id="KW-1015">Disulfide bond</keyword>
<dbReference type="Gene3D" id="3.80.10.10">
    <property type="entry name" value="Ribonuclease Inhibitor"/>
    <property type="match status" value="1"/>
</dbReference>
<feature type="coiled-coil region" evidence="9">
    <location>
        <begin position="584"/>
        <end position="643"/>
    </location>
</feature>
<dbReference type="Proteomes" id="UP000886611">
    <property type="component" value="Unassembled WGS sequence"/>
</dbReference>
<accession>A0A8X7XKT6</accession>
<sequence>MDNPEDCDPYCVPARRAQWIVSVLAYHYGLDRGAENEIIVLATGLDQYLQEIYHHLDFYGEGKIPSDDFKVLCEVLGLESDAEVEEGAGILEDLPCELSFRQFHSRLCGYFSTKAGCQCSNVRLPVSKESEHIETQIRVRSPLRRRKTSLSRASSPSPHLLGQCVKECAPARHVPWSCTAEFATAHRVSGSSAKDCCTSRHVKGVCAKECVSTPLMHYPCKKDSYRHQALCTSANDLDTDLPRSCTDAFSQSGPCTRGHNSGSYSPIRHGSEPCPRECYEEIVALEEAEDRIAKLEDENASLRELVEDMRAALQSSDARCLALQVGLWKSHDGHTAESGCYLANRRSFTQKSHSQMDNKCLKNLLCDMEKMPTTGNGKIEEAMKFNQDLENELKMTREALRNLEECNRSLKWEQAEMRKKIEEAREAVLSSLSKVRELEVKAQQVPTLQRHVAHLESELGYYRSTVIQAQVPMKSPPGEENVGATDLSKRECCLSTQQDRRSPTGHAETSPDGMGEQLFRSVEGQAASDEEEDKWIVEQQSQVDNVRRILSKLSCCRDRCEDKTMKKMLSYFKGTESDGHLNLVVELLDQMTMLTKQLEQQDNEMKKMEEAMNQIKSTLIQEQQQKMNESEVLQTELQMLETERVRLSLVEEKLLDVLQLLLQLRDLVSSVPFLLEWKYRHGGLHVDCSSRFLKNVYMSLPENTVSLSFHNNMLTNIRPGQLDKLHHIQTLNLSQNPWSCDCNIAYLKHWMEDNPNVVVTGATCQSPLHCQRMPIIHLTGNEFASCGGRQHVDCQGFFANTVIMLSLMLLVIILVAWAASVSKGLAWQVATNPYISEADLPMGSRVRLASS</sequence>
<dbReference type="PANTHER" id="PTHR22650:SF6">
    <property type="entry name" value="PLATELET GLYCOPROTEIN IX"/>
    <property type="match status" value="1"/>
</dbReference>
<organism evidence="13 14">
    <name type="scientific">Polypterus senegalus</name>
    <name type="common">Senegal bichir</name>
    <dbReference type="NCBI Taxonomy" id="55291"/>
    <lineage>
        <taxon>Eukaryota</taxon>
        <taxon>Metazoa</taxon>
        <taxon>Chordata</taxon>
        <taxon>Craniata</taxon>
        <taxon>Vertebrata</taxon>
        <taxon>Euteleostomi</taxon>
        <taxon>Actinopterygii</taxon>
        <taxon>Polypteriformes</taxon>
        <taxon>Polypteridae</taxon>
        <taxon>Polypterus</taxon>
    </lineage>
</organism>
<dbReference type="GO" id="GO:0005509">
    <property type="term" value="F:calcium ion binding"/>
    <property type="evidence" value="ECO:0007669"/>
    <property type="project" value="InterPro"/>
</dbReference>
<dbReference type="PROSITE" id="PS50222">
    <property type="entry name" value="EF_HAND_2"/>
    <property type="match status" value="1"/>
</dbReference>
<keyword evidence="6 11" id="KW-1133">Transmembrane helix</keyword>
<feature type="domain" description="EF-hand" evidence="12">
    <location>
        <begin position="44"/>
        <end position="79"/>
    </location>
</feature>
<dbReference type="PANTHER" id="PTHR22650">
    <property type="entry name" value="GLYCOPROTEIN IB BETA"/>
    <property type="match status" value="1"/>
</dbReference>
<keyword evidence="7 11" id="KW-0472">Membrane</keyword>
<keyword evidence="14" id="KW-1185">Reference proteome</keyword>
<dbReference type="InterPro" id="IPR052313">
    <property type="entry name" value="GPIb-IX-V_Complex"/>
</dbReference>
<feature type="non-terminal residue" evidence="13">
    <location>
        <position position="1"/>
    </location>
</feature>
<dbReference type="EMBL" id="JAATIS010000094">
    <property type="protein sequence ID" value="KAG2470448.1"/>
    <property type="molecule type" value="Genomic_DNA"/>
</dbReference>
<evidence type="ECO:0000256" key="5">
    <source>
        <dbReference type="ARBA" id="ARBA00022889"/>
    </source>
</evidence>
<keyword evidence="4" id="KW-0732">Signal</keyword>
<feature type="coiled-coil region" evidence="9">
    <location>
        <begin position="379"/>
        <end position="427"/>
    </location>
</feature>
<evidence type="ECO:0000256" key="10">
    <source>
        <dbReference type="SAM" id="MobiDB-lite"/>
    </source>
</evidence>
<feature type="transmembrane region" description="Helical" evidence="11">
    <location>
        <begin position="797"/>
        <end position="819"/>
    </location>
</feature>
<keyword evidence="3 11" id="KW-0812">Transmembrane</keyword>
<dbReference type="AlphaFoldDB" id="A0A8X7XKT6"/>
<evidence type="ECO:0000313" key="13">
    <source>
        <dbReference type="EMBL" id="KAG2470448.1"/>
    </source>
</evidence>
<comment type="subcellular location">
    <subcellularLocation>
        <location evidence="1">Membrane</location>
        <topology evidence="1">Single-pass membrane protein</topology>
    </subcellularLocation>
</comment>
<evidence type="ECO:0000256" key="4">
    <source>
        <dbReference type="ARBA" id="ARBA00022729"/>
    </source>
</evidence>
<feature type="region of interest" description="Disordered" evidence="10">
    <location>
        <begin position="495"/>
        <end position="516"/>
    </location>
</feature>
<feature type="coiled-coil region" evidence="9">
    <location>
        <begin position="278"/>
        <end position="315"/>
    </location>
</feature>
<evidence type="ECO:0000256" key="6">
    <source>
        <dbReference type="ARBA" id="ARBA00022989"/>
    </source>
</evidence>
<protein>
    <submittedName>
        <fullName evidence="13">EFCC1 protein</fullName>
    </submittedName>
</protein>
<evidence type="ECO:0000256" key="8">
    <source>
        <dbReference type="ARBA" id="ARBA00023157"/>
    </source>
</evidence>
<evidence type="ECO:0000259" key="12">
    <source>
        <dbReference type="PROSITE" id="PS50222"/>
    </source>
</evidence>
<evidence type="ECO:0000256" key="3">
    <source>
        <dbReference type="ARBA" id="ARBA00022692"/>
    </source>
</evidence>
<evidence type="ECO:0000256" key="9">
    <source>
        <dbReference type="SAM" id="Coils"/>
    </source>
</evidence>
<dbReference type="InterPro" id="IPR032675">
    <property type="entry name" value="LRR_dom_sf"/>
</dbReference>
<gene>
    <name evidence="13" type="primary">Efcc1_1</name>
    <name evidence="13" type="ORF">GTO96_0005267</name>
</gene>
<keyword evidence="5" id="KW-0130">Cell adhesion</keyword>
<feature type="non-terminal residue" evidence="13">
    <location>
        <position position="851"/>
    </location>
</feature>
<evidence type="ECO:0000313" key="14">
    <source>
        <dbReference type="Proteomes" id="UP000886611"/>
    </source>
</evidence>
<name>A0A8X7XKT6_POLSE</name>
<evidence type="ECO:0000256" key="7">
    <source>
        <dbReference type="ARBA" id="ARBA00023136"/>
    </source>
</evidence>
<dbReference type="InterPro" id="IPR002048">
    <property type="entry name" value="EF_hand_dom"/>
</dbReference>